<organism evidence="2 3">
    <name type="scientific">Blepharisma stoltei</name>
    <dbReference type="NCBI Taxonomy" id="1481888"/>
    <lineage>
        <taxon>Eukaryota</taxon>
        <taxon>Sar</taxon>
        <taxon>Alveolata</taxon>
        <taxon>Ciliophora</taxon>
        <taxon>Postciliodesmatophora</taxon>
        <taxon>Heterotrichea</taxon>
        <taxon>Heterotrichida</taxon>
        <taxon>Blepharismidae</taxon>
        <taxon>Blepharisma</taxon>
    </lineage>
</organism>
<proteinExistence type="predicted"/>
<comment type="caution">
    <text evidence="2">The sequence shown here is derived from an EMBL/GenBank/DDBJ whole genome shotgun (WGS) entry which is preliminary data.</text>
</comment>
<evidence type="ECO:0000256" key="1">
    <source>
        <dbReference type="SAM" id="Coils"/>
    </source>
</evidence>
<evidence type="ECO:0000313" key="2">
    <source>
        <dbReference type="EMBL" id="CAG9320919.1"/>
    </source>
</evidence>
<dbReference type="EMBL" id="CAJZBQ010000027">
    <property type="protein sequence ID" value="CAG9320919.1"/>
    <property type="molecule type" value="Genomic_DNA"/>
</dbReference>
<protein>
    <submittedName>
        <fullName evidence="2">Uncharacterized protein</fullName>
    </submittedName>
</protein>
<keyword evidence="1" id="KW-0175">Coiled coil</keyword>
<gene>
    <name evidence="2" type="ORF">BSTOLATCC_MIC27495</name>
</gene>
<feature type="coiled-coil region" evidence="1">
    <location>
        <begin position="43"/>
        <end position="73"/>
    </location>
</feature>
<accession>A0AAU9J4N5</accession>
<evidence type="ECO:0000313" key="3">
    <source>
        <dbReference type="Proteomes" id="UP001162131"/>
    </source>
</evidence>
<keyword evidence="3" id="KW-1185">Reference proteome</keyword>
<dbReference type="Proteomes" id="UP001162131">
    <property type="component" value="Unassembled WGS sequence"/>
</dbReference>
<name>A0AAU9J4N5_9CILI</name>
<dbReference type="AlphaFoldDB" id="A0AAU9J4N5"/>
<sequence length="128" mass="15526">MSDCLDLLSQIRDPRSIRRRNRNFKKRWNFKESVIRNQHIEYRNRQRAKADEAKKSSKQIKREQDEFQAIQDAYKAKIALRDLENLKKKLAIEGRDNSQLRKINIIETLAIRKEELQKKYMKYLISAY</sequence>
<reference evidence="2" key="1">
    <citation type="submission" date="2021-09" db="EMBL/GenBank/DDBJ databases">
        <authorList>
            <consortium name="AG Swart"/>
            <person name="Singh M."/>
            <person name="Singh A."/>
            <person name="Seah K."/>
            <person name="Emmerich C."/>
        </authorList>
    </citation>
    <scope>NUCLEOTIDE SEQUENCE</scope>
    <source>
        <strain evidence="2">ATCC30299</strain>
    </source>
</reference>